<dbReference type="Gene3D" id="2.120.10.30">
    <property type="entry name" value="TolB, C-terminal domain"/>
    <property type="match status" value="1"/>
</dbReference>
<protein>
    <submittedName>
        <fullName evidence="3">Uncharacterized protein</fullName>
    </submittedName>
</protein>
<dbReference type="AlphaFoldDB" id="A0AAD9V6C9"/>
<feature type="repeat" description="NHL" evidence="2">
    <location>
        <begin position="50"/>
        <end position="91"/>
    </location>
</feature>
<comment type="caution">
    <text evidence="3">The sequence shown here is derived from an EMBL/GenBank/DDBJ whole genome shotgun (WGS) entry which is preliminary data.</text>
</comment>
<evidence type="ECO:0000256" key="1">
    <source>
        <dbReference type="ARBA" id="ARBA00022737"/>
    </source>
</evidence>
<dbReference type="SUPFAM" id="SSF101898">
    <property type="entry name" value="NHL repeat"/>
    <property type="match status" value="1"/>
</dbReference>
<dbReference type="InterPro" id="IPR001258">
    <property type="entry name" value="NHL_repeat"/>
</dbReference>
<evidence type="ECO:0000313" key="3">
    <source>
        <dbReference type="EMBL" id="KAK2562938.1"/>
    </source>
</evidence>
<keyword evidence="4" id="KW-1185">Reference proteome</keyword>
<evidence type="ECO:0000313" key="4">
    <source>
        <dbReference type="Proteomes" id="UP001249851"/>
    </source>
</evidence>
<dbReference type="InterPro" id="IPR011042">
    <property type="entry name" value="6-blade_b-propeller_TolB-like"/>
</dbReference>
<dbReference type="PROSITE" id="PS51125">
    <property type="entry name" value="NHL"/>
    <property type="match status" value="1"/>
</dbReference>
<sequence length="91" mass="10133">MAFPCMKSVRKGLMRGSSEVHWGLSSTVTIIWCMVCDKDKGRLQIFKLDGSHVASVEGEATKLASPEFIAVSRQGHLFVTDPERNCVHVFH</sequence>
<dbReference type="EMBL" id="JARQWQ010000027">
    <property type="protein sequence ID" value="KAK2562938.1"/>
    <property type="molecule type" value="Genomic_DNA"/>
</dbReference>
<name>A0AAD9V6C9_ACRCE</name>
<reference evidence="3" key="1">
    <citation type="journal article" date="2023" name="G3 (Bethesda)">
        <title>Whole genome assembly and annotation of the endangered Caribbean coral Acropora cervicornis.</title>
        <authorList>
            <person name="Selwyn J.D."/>
            <person name="Vollmer S.V."/>
        </authorList>
    </citation>
    <scope>NUCLEOTIDE SEQUENCE</scope>
    <source>
        <strain evidence="3">K2</strain>
    </source>
</reference>
<gene>
    <name evidence="3" type="ORF">P5673_013918</name>
</gene>
<reference evidence="3" key="2">
    <citation type="journal article" date="2023" name="Science">
        <title>Genomic signatures of disease resistance in endangered staghorn corals.</title>
        <authorList>
            <person name="Vollmer S.V."/>
            <person name="Selwyn J.D."/>
            <person name="Despard B.A."/>
            <person name="Roesel C.L."/>
        </authorList>
    </citation>
    <scope>NUCLEOTIDE SEQUENCE</scope>
    <source>
        <strain evidence="3">K2</strain>
    </source>
</reference>
<dbReference type="Pfam" id="PF01436">
    <property type="entry name" value="NHL"/>
    <property type="match status" value="1"/>
</dbReference>
<keyword evidence="1" id="KW-0677">Repeat</keyword>
<dbReference type="Proteomes" id="UP001249851">
    <property type="component" value="Unassembled WGS sequence"/>
</dbReference>
<accession>A0AAD9V6C9</accession>
<organism evidence="3 4">
    <name type="scientific">Acropora cervicornis</name>
    <name type="common">Staghorn coral</name>
    <dbReference type="NCBI Taxonomy" id="6130"/>
    <lineage>
        <taxon>Eukaryota</taxon>
        <taxon>Metazoa</taxon>
        <taxon>Cnidaria</taxon>
        <taxon>Anthozoa</taxon>
        <taxon>Hexacorallia</taxon>
        <taxon>Scleractinia</taxon>
        <taxon>Astrocoeniina</taxon>
        <taxon>Acroporidae</taxon>
        <taxon>Acropora</taxon>
    </lineage>
</organism>
<proteinExistence type="predicted"/>
<evidence type="ECO:0000256" key="2">
    <source>
        <dbReference type="PROSITE-ProRule" id="PRU00504"/>
    </source>
</evidence>